<dbReference type="OrthoDB" id="10454883at2759"/>
<reference evidence="2" key="1">
    <citation type="submission" date="2020-06" db="EMBL/GenBank/DDBJ databases">
        <authorList>
            <person name="Onetto C."/>
        </authorList>
    </citation>
    <scope>NUCLEOTIDE SEQUENCE</scope>
</reference>
<feature type="region of interest" description="Disordered" evidence="1">
    <location>
        <begin position="1"/>
        <end position="54"/>
    </location>
</feature>
<evidence type="ECO:0000313" key="2">
    <source>
        <dbReference type="EMBL" id="CAD0096619.1"/>
    </source>
</evidence>
<name>A0A9N8JXJ3_9PEZI</name>
<dbReference type="EMBL" id="CAIJEO010000007">
    <property type="protein sequence ID" value="CAD0096619.1"/>
    <property type="molecule type" value="Genomic_DNA"/>
</dbReference>
<evidence type="ECO:0000313" key="3">
    <source>
        <dbReference type="Proteomes" id="UP000714618"/>
    </source>
</evidence>
<protein>
    <submittedName>
        <fullName evidence="2">Uncharacterized protein</fullName>
    </submittedName>
</protein>
<organism evidence="2 3">
    <name type="scientific">Aureobasidium mustum</name>
    <dbReference type="NCBI Taxonomy" id="2773714"/>
    <lineage>
        <taxon>Eukaryota</taxon>
        <taxon>Fungi</taxon>
        <taxon>Dikarya</taxon>
        <taxon>Ascomycota</taxon>
        <taxon>Pezizomycotina</taxon>
        <taxon>Dothideomycetes</taxon>
        <taxon>Dothideomycetidae</taxon>
        <taxon>Dothideales</taxon>
        <taxon>Saccotheciaceae</taxon>
        <taxon>Aureobasidium</taxon>
    </lineage>
</organism>
<dbReference type="Proteomes" id="UP000714618">
    <property type="component" value="Unassembled WGS sequence"/>
</dbReference>
<proteinExistence type="predicted"/>
<accession>A0A9N8JXJ3</accession>
<feature type="compositionally biased region" description="Acidic residues" evidence="1">
    <location>
        <begin position="40"/>
        <end position="50"/>
    </location>
</feature>
<dbReference type="AlphaFoldDB" id="A0A9N8JXJ3"/>
<evidence type="ECO:0000256" key="1">
    <source>
        <dbReference type="SAM" id="MobiDB-lite"/>
    </source>
</evidence>
<keyword evidence="3" id="KW-1185">Reference proteome</keyword>
<comment type="caution">
    <text evidence="2">The sequence shown here is derived from an EMBL/GenBank/DDBJ whole genome shotgun (WGS) entry which is preliminary data.</text>
</comment>
<sequence length="266" mass="29320">MSDTSGDSSVGVKCDAVDTLDQHNDHSADQTSGSRSNSESDSDSSSEEGDGGILVEATPVSKRLGYVDIFAMKTKMDGIHAWLREVINESTEDHVYVHKPTLRYHKRAMDSMRRCLEDAAPMAVKYELIKSPDPCGCYCSSRISQYMDASVKKYVTTQLDKTFEKMTKSEGSGSAAMKELLAQSTFKPNLVKDIEQDVLKDDKFPHKKPNVLNAEIGEIVNSHLGAALLKHAQKQTEAKLLKKFNADTKKALEGLKEELKGAGLMK</sequence>
<gene>
    <name evidence="2" type="ORF">AWRI4233_LOCUS5818</name>
</gene>